<dbReference type="InterPro" id="IPR013761">
    <property type="entry name" value="SAM/pointed_sf"/>
</dbReference>
<accession>A0A3P6GYX0</accession>
<dbReference type="GO" id="GO:0005634">
    <property type="term" value="C:nucleus"/>
    <property type="evidence" value="ECO:0007669"/>
    <property type="project" value="TreeGrafter"/>
</dbReference>
<feature type="region of interest" description="Disordered" evidence="1">
    <location>
        <begin position="317"/>
        <end position="336"/>
    </location>
</feature>
<dbReference type="PANTHER" id="PTHR21359">
    <property type="entry name" value="DUF5577 DOMAIN-CONTAINING PROTEIN"/>
    <property type="match status" value="1"/>
</dbReference>
<evidence type="ECO:0000313" key="4">
    <source>
        <dbReference type="Proteomes" id="UP000267029"/>
    </source>
</evidence>
<feature type="chain" id="PRO_5018017045" description="SAM domain-containing protein" evidence="2">
    <location>
        <begin position="17"/>
        <end position="466"/>
    </location>
</feature>
<sequence length="466" mass="50346">MLNVIIFLASVDTAFWIKFFSESGLPPPTSKKYAGLFTENRMTVQLLRFLDKDLLKEIGISAVGDIITILQHCKSLDLDKLSETQNAVTVTSTTPNLDKQPIPPGHELPVPTKRRVSKEIEGPYKIKLPEGKTEKTRKILEKMGLSTTGRPNSGIVAESNSSRTVIITAAPSSTTKLTSSQKTINSFDEESDDENEDFEVIISSSRSDVRTANLGGSAATGCRGSGGTATARFSVFDRLGAELTPQKALSPPFRPAPDGKSVLTRVIDRTITSQAAEDVRLRSTSRPLKRVVRTMSFSRSQASDSVFSRLGRSGPKAAQLLDLPNPSSRMSGRDGSGLPYQGVFKHPRLSAPETGSAPLTPVPPPPKPRVNHNLRIPAKSRLGPCPAAPLSKSAGIFAGQPARSGEFFLLEGELFGKNSMKDLDRLAGGYREDLRGFPSERQQTDLRTLRSGTLACPTGFPSTLCI</sequence>
<dbReference type="Pfam" id="PF18017">
    <property type="entry name" value="SAM_4"/>
    <property type="match status" value="1"/>
</dbReference>
<evidence type="ECO:0000313" key="3">
    <source>
        <dbReference type="EMBL" id="VDD79354.1"/>
    </source>
</evidence>
<evidence type="ECO:0000256" key="1">
    <source>
        <dbReference type="SAM" id="MobiDB-lite"/>
    </source>
</evidence>
<dbReference type="OrthoDB" id="10067653at2759"/>
<protein>
    <recommendedName>
        <fullName evidence="5">SAM domain-containing protein</fullName>
    </recommendedName>
</protein>
<keyword evidence="2" id="KW-0732">Signal</keyword>
<proteinExistence type="predicted"/>
<dbReference type="SUPFAM" id="SSF47769">
    <property type="entry name" value="SAM/Pointed domain"/>
    <property type="match status" value="1"/>
</dbReference>
<feature type="region of interest" description="Disordered" evidence="1">
    <location>
        <begin position="344"/>
        <end position="368"/>
    </location>
</feature>
<dbReference type="PANTHER" id="PTHR21359:SF1">
    <property type="entry name" value="DUF5577 DOMAIN-CONTAINING PROTEIN"/>
    <property type="match status" value="1"/>
</dbReference>
<dbReference type="InterPro" id="IPR039161">
    <property type="entry name" value="C19orf47-like"/>
</dbReference>
<name>A0A3P6GYX0_MESCO</name>
<dbReference type="AlphaFoldDB" id="A0A3P6GYX0"/>
<keyword evidence="4" id="KW-1185">Reference proteome</keyword>
<reference evidence="3 4" key="1">
    <citation type="submission" date="2018-10" db="EMBL/GenBank/DDBJ databases">
        <authorList>
            <consortium name="Pathogen Informatics"/>
        </authorList>
    </citation>
    <scope>NUCLEOTIDE SEQUENCE [LARGE SCALE GENOMIC DNA]</scope>
</reference>
<gene>
    <name evidence="3" type="ORF">MCOS_LOCUS5357</name>
</gene>
<evidence type="ECO:0008006" key="5">
    <source>
        <dbReference type="Google" id="ProtNLM"/>
    </source>
</evidence>
<evidence type="ECO:0000256" key="2">
    <source>
        <dbReference type="SAM" id="SignalP"/>
    </source>
</evidence>
<dbReference type="EMBL" id="UXSR01005191">
    <property type="protein sequence ID" value="VDD79354.1"/>
    <property type="molecule type" value="Genomic_DNA"/>
</dbReference>
<dbReference type="Proteomes" id="UP000267029">
    <property type="component" value="Unassembled WGS sequence"/>
</dbReference>
<feature type="signal peptide" evidence="2">
    <location>
        <begin position="1"/>
        <end position="16"/>
    </location>
</feature>
<dbReference type="Gene3D" id="1.10.150.50">
    <property type="entry name" value="Transcription Factor, Ets-1"/>
    <property type="match status" value="1"/>
</dbReference>
<organism evidence="3 4">
    <name type="scientific">Mesocestoides corti</name>
    <name type="common">Flatworm</name>
    <dbReference type="NCBI Taxonomy" id="53468"/>
    <lineage>
        <taxon>Eukaryota</taxon>
        <taxon>Metazoa</taxon>
        <taxon>Spiralia</taxon>
        <taxon>Lophotrochozoa</taxon>
        <taxon>Platyhelminthes</taxon>
        <taxon>Cestoda</taxon>
        <taxon>Eucestoda</taxon>
        <taxon>Cyclophyllidea</taxon>
        <taxon>Mesocestoididae</taxon>
        <taxon>Mesocestoides</taxon>
    </lineage>
</organism>